<evidence type="ECO:0000313" key="5">
    <source>
        <dbReference type="Proteomes" id="UP001057474"/>
    </source>
</evidence>
<dbReference type="PROSITE" id="PS50297">
    <property type="entry name" value="ANK_REP_REGION"/>
    <property type="match status" value="3"/>
</dbReference>
<evidence type="ECO:0000256" key="1">
    <source>
        <dbReference type="ARBA" id="ARBA00022737"/>
    </source>
</evidence>
<feature type="repeat" description="ANK" evidence="3">
    <location>
        <begin position="492"/>
        <end position="514"/>
    </location>
</feature>
<dbReference type="SUPFAM" id="SSF48403">
    <property type="entry name" value="Ankyrin repeat"/>
    <property type="match status" value="1"/>
</dbReference>
<evidence type="ECO:0000256" key="2">
    <source>
        <dbReference type="ARBA" id="ARBA00023043"/>
    </source>
</evidence>
<protein>
    <submittedName>
        <fullName evidence="4">Ankyrin repeat domain-containing protein</fullName>
    </submittedName>
</protein>
<dbReference type="InterPro" id="IPR036770">
    <property type="entry name" value="Ankyrin_rpt-contain_sf"/>
</dbReference>
<dbReference type="EMBL" id="CP071527">
    <property type="protein sequence ID" value="USQ14183.1"/>
    <property type="molecule type" value="Genomic_DNA"/>
</dbReference>
<name>A0ABY4Y9Z3_9GAMM</name>
<dbReference type="Proteomes" id="UP001057474">
    <property type="component" value="Chromosome"/>
</dbReference>
<gene>
    <name evidence="4" type="ORF">J2N86_02285</name>
</gene>
<keyword evidence="5" id="KW-1185">Reference proteome</keyword>
<sequence>MQEKRIQEVMGNVQKYLVHSGISHHFKEQGIFSHINLEAEIHRVIVQSTVDQLASEYPKSPKINAAECIEVLCSEDYESIAEKAFLDFFKLINFVGISQALIIDKVRKYQQLIGTAEEELLGAEGQCGGIVLAYIAGEINKRTPHTPAQLQDFEQCLSRIAQWDGESAVDGALKNDMEFFIKRVGALQAEQSNPFPVFNDMLGSNPILSNLSLAWVHNQHTLDFIFKEVYKTQPQLIYLGADYHASMIQPLSENEILYFNPNQQFGSMRLKVDHTFYSLFCGGLSTGHSNTYVERMPLALTCYSSQNCAMDLEKILDTLVNITIEHDLDSRLRSMSPVEASRIIVNRQASNGRTALMEAAIRGNTEEVRLLLNKYGADPRLMDIHHNDALRYAIRYGHENVALEILNHKVMTGVNKVSDGMTYLHLALLHGQREVVNKLLSSDDIQLNTKSKDKRFLGFTPLHFAIVKGFDDTCERLVNNDDVVLNTAEETRGMTPLHMAIDLHKPNVVKLLLKQKRVNVDKCSTEVDEEHPQGFSAFVYLAKEFSYLDSDEADYSETLSILVDIYEQLVKVNASQDGLTSEDRLYLWEHLVNYDERYANNLLQDFRQGLIRLENNERCLNWVEYLISNNVLELNESDFKLLEFYLNYSLDIDLEAIVRHLDTTPELTSRLSETNKQKLINLTSVTHAEELDQVQPQPEKQVVQEETHRYSGLVRQSFFKEAPKKTSTYSNVALVVVLGLAGVGTILSQYPVILNAFLGQPNLEDERQNQFCKMPGC</sequence>
<dbReference type="PROSITE" id="PS50088">
    <property type="entry name" value="ANK_REPEAT"/>
    <property type="match status" value="3"/>
</dbReference>
<accession>A0ABY4Y9Z3</accession>
<feature type="repeat" description="ANK" evidence="3">
    <location>
        <begin position="419"/>
        <end position="452"/>
    </location>
</feature>
<organism evidence="4 5">
    <name type="scientific">Legionella lytica</name>
    <dbReference type="NCBI Taxonomy" id="96232"/>
    <lineage>
        <taxon>Bacteria</taxon>
        <taxon>Pseudomonadati</taxon>
        <taxon>Pseudomonadota</taxon>
        <taxon>Gammaproteobacteria</taxon>
        <taxon>Legionellales</taxon>
        <taxon>Legionellaceae</taxon>
        <taxon>Legionella</taxon>
    </lineage>
</organism>
<keyword evidence="2 3" id="KW-0040">ANK repeat</keyword>
<dbReference type="RefSeq" id="WP_252580666.1">
    <property type="nucleotide sequence ID" value="NZ_CP071527.1"/>
</dbReference>
<keyword evidence="1" id="KW-0677">Repeat</keyword>
<dbReference type="Gene3D" id="1.25.40.20">
    <property type="entry name" value="Ankyrin repeat-containing domain"/>
    <property type="match status" value="2"/>
</dbReference>
<dbReference type="Pfam" id="PF12796">
    <property type="entry name" value="Ank_2"/>
    <property type="match status" value="2"/>
</dbReference>
<dbReference type="PANTHER" id="PTHR24198">
    <property type="entry name" value="ANKYRIN REPEAT AND PROTEIN KINASE DOMAIN-CONTAINING PROTEIN"/>
    <property type="match status" value="1"/>
</dbReference>
<proteinExistence type="predicted"/>
<evidence type="ECO:0000256" key="3">
    <source>
        <dbReference type="PROSITE-ProRule" id="PRU00023"/>
    </source>
</evidence>
<feature type="repeat" description="ANK" evidence="3">
    <location>
        <begin position="351"/>
        <end position="384"/>
    </location>
</feature>
<evidence type="ECO:0000313" key="4">
    <source>
        <dbReference type="EMBL" id="USQ14183.1"/>
    </source>
</evidence>
<dbReference type="PANTHER" id="PTHR24198:SF165">
    <property type="entry name" value="ANKYRIN REPEAT-CONTAINING PROTEIN-RELATED"/>
    <property type="match status" value="1"/>
</dbReference>
<dbReference type="InterPro" id="IPR002110">
    <property type="entry name" value="Ankyrin_rpt"/>
</dbReference>
<dbReference type="SMART" id="SM00248">
    <property type="entry name" value="ANK"/>
    <property type="match status" value="5"/>
</dbReference>
<reference evidence="4" key="1">
    <citation type="submission" date="2021-03" db="EMBL/GenBank/DDBJ databases">
        <title>Legionella lytica PCM 2298.</title>
        <authorList>
            <person name="Koper P."/>
        </authorList>
    </citation>
    <scope>NUCLEOTIDE SEQUENCE</scope>
    <source>
        <strain evidence="4">PCM 2298</strain>
    </source>
</reference>